<feature type="compositionally biased region" description="Basic and acidic residues" evidence="1">
    <location>
        <begin position="101"/>
        <end position="123"/>
    </location>
</feature>
<dbReference type="AlphaFoldDB" id="A0A6A6WDL5"/>
<feature type="compositionally biased region" description="Polar residues" evidence="1">
    <location>
        <begin position="133"/>
        <end position="160"/>
    </location>
</feature>
<dbReference type="EMBL" id="ML996569">
    <property type="protein sequence ID" value="KAF2760060.1"/>
    <property type="molecule type" value="Genomic_DNA"/>
</dbReference>
<evidence type="ECO:0000256" key="1">
    <source>
        <dbReference type="SAM" id="MobiDB-lite"/>
    </source>
</evidence>
<feature type="region of interest" description="Disordered" evidence="1">
    <location>
        <begin position="1"/>
        <end position="161"/>
    </location>
</feature>
<evidence type="ECO:0000313" key="2">
    <source>
        <dbReference type="EMBL" id="KAF2760060.1"/>
    </source>
</evidence>
<organism evidence="2 3">
    <name type="scientific">Pseudovirgaria hyperparasitica</name>
    <dbReference type="NCBI Taxonomy" id="470096"/>
    <lineage>
        <taxon>Eukaryota</taxon>
        <taxon>Fungi</taxon>
        <taxon>Dikarya</taxon>
        <taxon>Ascomycota</taxon>
        <taxon>Pezizomycotina</taxon>
        <taxon>Dothideomycetes</taxon>
        <taxon>Dothideomycetes incertae sedis</taxon>
        <taxon>Acrospermales</taxon>
        <taxon>Acrospermaceae</taxon>
        <taxon>Pseudovirgaria</taxon>
    </lineage>
</organism>
<reference evidence="2" key="1">
    <citation type="journal article" date="2020" name="Stud. Mycol.">
        <title>101 Dothideomycetes genomes: a test case for predicting lifestyles and emergence of pathogens.</title>
        <authorList>
            <person name="Haridas S."/>
            <person name="Albert R."/>
            <person name="Binder M."/>
            <person name="Bloem J."/>
            <person name="Labutti K."/>
            <person name="Salamov A."/>
            <person name="Andreopoulos B."/>
            <person name="Baker S."/>
            <person name="Barry K."/>
            <person name="Bills G."/>
            <person name="Bluhm B."/>
            <person name="Cannon C."/>
            <person name="Castanera R."/>
            <person name="Culley D."/>
            <person name="Daum C."/>
            <person name="Ezra D."/>
            <person name="Gonzalez J."/>
            <person name="Henrissat B."/>
            <person name="Kuo A."/>
            <person name="Liang C."/>
            <person name="Lipzen A."/>
            <person name="Lutzoni F."/>
            <person name="Magnuson J."/>
            <person name="Mondo S."/>
            <person name="Nolan M."/>
            <person name="Ohm R."/>
            <person name="Pangilinan J."/>
            <person name="Park H.-J."/>
            <person name="Ramirez L."/>
            <person name="Alfaro M."/>
            <person name="Sun H."/>
            <person name="Tritt A."/>
            <person name="Yoshinaga Y."/>
            <person name="Zwiers L.-H."/>
            <person name="Turgeon B."/>
            <person name="Goodwin S."/>
            <person name="Spatafora J."/>
            <person name="Crous P."/>
            <person name="Grigoriev I."/>
        </authorList>
    </citation>
    <scope>NUCLEOTIDE SEQUENCE</scope>
    <source>
        <strain evidence="2">CBS 121739</strain>
    </source>
</reference>
<feature type="compositionally biased region" description="Low complexity" evidence="1">
    <location>
        <begin position="71"/>
        <end position="85"/>
    </location>
</feature>
<feature type="compositionally biased region" description="Polar residues" evidence="1">
    <location>
        <begin position="54"/>
        <end position="70"/>
    </location>
</feature>
<dbReference type="GeneID" id="54490423"/>
<proteinExistence type="predicted"/>
<sequence length="414" mass="44684">MKLRSQESVPIARSPNHKVSQKMTRSASETKHARLAKASTTPSPESSKEIVKCTINTEAHISNTPKPTTPSQASAATKITSTKAPAQRRSSSPKFAVEAKASIRNDTEPTDKTVAKSTAEADGRSVTAREPLSRSSSLKPTPKNSTSTVEPTRSIKNTAQLPGAPAGRLIEYSLWWRCPRGHANKTTALSDFDLFDQDDYFTCSRRIGNRGRCERGFMHRPHVLGFSPSSERAVTEELAGDDDETVLSTSTLVRETTATEGRETVTTVRAAAGQPVVVERRTLHLDGDGFLEWRVDGEGSAGVAVPHQPACALTHSQQPDTRLTAPVGPDSELAGEHLSVETREEIRKCGSQEAVSMSAAPAAFVLGKRGRDAAGPTQYSLRKRRRVVGDKEDSGEEVVLGLDSQGLDGAYWKS</sequence>
<name>A0A6A6WDL5_9PEZI</name>
<protein>
    <submittedName>
        <fullName evidence="2">Uncharacterized protein</fullName>
    </submittedName>
</protein>
<dbReference type="Proteomes" id="UP000799437">
    <property type="component" value="Unassembled WGS sequence"/>
</dbReference>
<gene>
    <name evidence="2" type="ORF">EJ05DRAFT_537228</name>
</gene>
<accession>A0A6A6WDL5</accession>
<keyword evidence="3" id="KW-1185">Reference proteome</keyword>
<dbReference type="RefSeq" id="XP_033602511.1">
    <property type="nucleotide sequence ID" value="XM_033749369.1"/>
</dbReference>
<evidence type="ECO:0000313" key="3">
    <source>
        <dbReference type="Proteomes" id="UP000799437"/>
    </source>
</evidence>